<dbReference type="PANTHER" id="PTHR11662:SF442">
    <property type="entry name" value="MAJOR FACILITATOR SUPERFAMILY (MFS) PROFILE DOMAIN-CONTAINING PROTEIN"/>
    <property type="match status" value="1"/>
</dbReference>
<keyword evidence="2 5" id="KW-0812">Transmembrane</keyword>
<evidence type="ECO:0000256" key="3">
    <source>
        <dbReference type="ARBA" id="ARBA00022989"/>
    </source>
</evidence>
<reference evidence="6 7" key="1">
    <citation type="submission" date="2014-03" db="EMBL/GenBank/DDBJ databases">
        <title>Draft genome of the hookworm Oesophagostomum dentatum.</title>
        <authorList>
            <person name="Mitreva M."/>
        </authorList>
    </citation>
    <scope>NUCLEOTIDE SEQUENCE [LARGE SCALE GENOMIC DNA]</scope>
    <source>
        <strain evidence="6 7">OD-Hann</strain>
    </source>
</reference>
<evidence type="ECO:0008006" key="8">
    <source>
        <dbReference type="Google" id="ProtNLM"/>
    </source>
</evidence>
<dbReference type="EMBL" id="KN549582">
    <property type="protein sequence ID" value="KHJ96815.1"/>
    <property type="molecule type" value="Genomic_DNA"/>
</dbReference>
<evidence type="ECO:0000256" key="2">
    <source>
        <dbReference type="ARBA" id="ARBA00022692"/>
    </source>
</evidence>
<comment type="subcellular location">
    <subcellularLocation>
        <location evidence="1">Membrane</location>
        <topology evidence="1">Multi-pass membrane protein</topology>
    </subcellularLocation>
</comment>
<keyword evidence="7" id="KW-1185">Reference proteome</keyword>
<dbReference type="GO" id="GO:0016020">
    <property type="term" value="C:membrane"/>
    <property type="evidence" value="ECO:0007669"/>
    <property type="project" value="UniProtKB-SubCell"/>
</dbReference>
<evidence type="ECO:0000313" key="6">
    <source>
        <dbReference type="EMBL" id="KHJ96815.1"/>
    </source>
</evidence>
<dbReference type="PANTHER" id="PTHR11662">
    <property type="entry name" value="SOLUTE CARRIER FAMILY 17"/>
    <property type="match status" value="1"/>
</dbReference>
<name>A0A0B1TN33_OESDE</name>
<feature type="transmembrane region" description="Helical" evidence="5">
    <location>
        <begin position="127"/>
        <end position="148"/>
    </location>
</feature>
<keyword evidence="4 5" id="KW-0472">Membrane</keyword>
<dbReference type="Proteomes" id="UP000053660">
    <property type="component" value="Unassembled WGS sequence"/>
</dbReference>
<dbReference type="InterPro" id="IPR036259">
    <property type="entry name" value="MFS_trans_sf"/>
</dbReference>
<evidence type="ECO:0000256" key="4">
    <source>
        <dbReference type="ARBA" id="ARBA00023136"/>
    </source>
</evidence>
<feature type="transmembrane region" description="Helical" evidence="5">
    <location>
        <begin position="20"/>
        <end position="41"/>
    </location>
</feature>
<evidence type="ECO:0000313" key="7">
    <source>
        <dbReference type="Proteomes" id="UP000053660"/>
    </source>
</evidence>
<evidence type="ECO:0000256" key="1">
    <source>
        <dbReference type="ARBA" id="ARBA00004141"/>
    </source>
</evidence>
<accession>A0A0B1TN33</accession>
<sequence length="184" mass="19669">MLSSSELRTPFKKIIFSPCVIAACSSSYTYSFIMSSTLAYLPVFNYQILGLGPLSNSVASTLPFLAHACVISALYASVMFLKNRGISATTTVKAFSCIGTSGLSLCLIVLLITNISQAVLLTLVQSIGLGLLSFISLSCTLCATTVAPQFTIFVFSYMEVYAQLAGIFSPVVMQMLSIKVSVQH</sequence>
<dbReference type="OrthoDB" id="5872689at2759"/>
<dbReference type="GO" id="GO:0006820">
    <property type="term" value="P:monoatomic anion transport"/>
    <property type="evidence" value="ECO:0007669"/>
    <property type="project" value="TreeGrafter"/>
</dbReference>
<feature type="transmembrane region" description="Helical" evidence="5">
    <location>
        <begin position="61"/>
        <end position="81"/>
    </location>
</feature>
<dbReference type="AlphaFoldDB" id="A0A0B1TN33"/>
<proteinExistence type="predicted"/>
<feature type="transmembrane region" description="Helical" evidence="5">
    <location>
        <begin position="93"/>
        <end position="115"/>
    </location>
</feature>
<dbReference type="InterPro" id="IPR050382">
    <property type="entry name" value="MFS_Na/Anion_cotransporter"/>
</dbReference>
<gene>
    <name evidence="6" type="ORF">OESDEN_03220</name>
</gene>
<keyword evidence="3 5" id="KW-1133">Transmembrane helix</keyword>
<dbReference type="SUPFAM" id="SSF103473">
    <property type="entry name" value="MFS general substrate transporter"/>
    <property type="match status" value="1"/>
</dbReference>
<protein>
    <recommendedName>
        <fullName evidence="8">Major facilitator superfamily (MFS) profile domain-containing protein</fullName>
    </recommendedName>
</protein>
<feature type="transmembrane region" description="Helical" evidence="5">
    <location>
        <begin position="160"/>
        <end position="178"/>
    </location>
</feature>
<organism evidence="6 7">
    <name type="scientific">Oesophagostomum dentatum</name>
    <name type="common">Nodular worm</name>
    <dbReference type="NCBI Taxonomy" id="61180"/>
    <lineage>
        <taxon>Eukaryota</taxon>
        <taxon>Metazoa</taxon>
        <taxon>Ecdysozoa</taxon>
        <taxon>Nematoda</taxon>
        <taxon>Chromadorea</taxon>
        <taxon>Rhabditida</taxon>
        <taxon>Rhabditina</taxon>
        <taxon>Rhabditomorpha</taxon>
        <taxon>Strongyloidea</taxon>
        <taxon>Strongylidae</taxon>
        <taxon>Oesophagostomum</taxon>
    </lineage>
</organism>
<dbReference type="Gene3D" id="1.20.1250.20">
    <property type="entry name" value="MFS general substrate transporter like domains"/>
    <property type="match status" value="1"/>
</dbReference>
<evidence type="ECO:0000256" key="5">
    <source>
        <dbReference type="SAM" id="Phobius"/>
    </source>
</evidence>
<dbReference type="GO" id="GO:0022857">
    <property type="term" value="F:transmembrane transporter activity"/>
    <property type="evidence" value="ECO:0007669"/>
    <property type="project" value="TreeGrafter"/>
</dbReference>